<dbReference type="GO" id="GO:0005829">
    <property type="term" value="C:cytosol"/>
    <property type="evidence" value="ECO:0007669"/>
    <property type="project" value="TreeGrafter"/>
</dbReference>
<dbReference type="Proteomes" id="UP000612055">
    <property type="component" value="Unassembled WGS sequence"/>
</dbReference>
<keyword evidence="5" id="KW-0545">Nucleotide biosynthesis</keyword>
<dbReference type="PANTHER" id="PTHR10344">
    <property type="entry name" value="THYMIDYLATE KINASE"/>
    <property type="match status" value="1"/>
</dbReference>
<comment type="caution">
    <text evidence="10">The sequence shown here is derived from an EMBL/GenBank/DDBJ whole genome shotgun (WGS) entry which is preliminary data.</text>
</comment>
<feature type="domain" description="Thymidylate kinase-like" evidence="9">
    <location>
        <begin position="1"/>
        <end position="151"/>
    </location>
</feature>
<evidence type="ECO:0000256" key="2">
    <source>
        <dbReference type="ARBA" id="ARBA00009776"/>
    </source>
</evidence>
<keyword evidence="11" id="KW-1185">Reference proteome</keyword>
<comment type="pathway">
    <text evidence="1">Pyrimidine metabolism; dTTP biosynthesis.</text>
</comment>
<sequence>MLRFPDRSTSIGSAINAYLANQSQLDDGAVHLLFVANRLEKRSEMLRLLASGTTLVLDRYSYSGVAYTAAKGVGHLPMDYLKSLETVLPAADLVLHMHMSAEATARRGGYGEERYEKLEFQQKVMSAFEALRDERWAVVDASGTIEAIAEQVAALAEPVVRAAREGAPLGRLWDYSPLEPGWRGQAQGPAEEAADGVVQVALQRPGVAKAGADGGAAVAAGAAVGASS</sequence>
<dbReference type="PROSITE" id="PS01331">
    <property type="entry name" value="THYMIDYLATE_KINASE"/>
    <property type="match status" value="1"/>
</dbReference>
<keyword evidence="4" id="KW-0808">Transferase</keyword>
<dbReference type="GO" id="GO:0004798">
    <property type="term" value="F:dTMP kinase activity"/>
    <property type="evidence" value="ECO:0007669"/>
    <property type="project" value="UniProtKB-EC"/>
</dbReference>
<evidence type="ECO:0000256" key="7">
    <source>
        <dbReference type="ARBA" id="ARBA00022777"/>
    </source>
</evidence>
<evidence type="ECO:0000256" key="1">
    <source>
        <dbReference type="ARBA" id="ARBA00004992"/>
    </source>
</evidence>
<evidence type="ECO:0000256" key="4">
    <source>
        <dbReference type="ARBA" id="ARBA00022679"/>
    </source>
</evidence>
<dbReference type="Gene3D" id="3.40.50.300">
    <property type="entry name" value="P-loop containing nucleotide triphosphate hydrolases"/>
    <property type="match status" value="1"/>
</dbReference>
<evidence type="ECO:0000259" key="9">
    <source>
        <dbReference type="Pfam" id="PF02223"/>
    </source>
</evidence>
<protein>
    <recommendedName>
        <fullName evidence="3">dTMP kinase</fullName>
        <ecNumber evidence="3">2.7.4.9</ecNumber>
    </recommendedName>
</protein>
<dbReference type="InterPro" id="IPR018095">
    <property type="entry name" value="Thymidylate_kin_CS"/>
</dbReference>
<dbReference type="PANTHER" id="PTHR10344:SF1">
    <property type="entry name" value="THYMIDYLATE KINASE"/>
    <property type="match status" value="1"/>
</dbReference>
<reference evidence="10" key="1">
    <citation type="journal article" date="2020" name="bioRxiv">
        <title>Comparative genomics of Chlamydomonas.</title>
        <authorList>
            <person name="Craig R.J."/>
            <person name="Hasan A.R."/>
            <person name="Ness R.W."/>
            <person name="Keightley P.D."/>
        </authorList>
    </citation>
    <scope>NUCLEOTIDE SEQUENCE</scope>
    <source>
        <strain evidence="10">CCAP 11/70</strain>
    </source>
</reference>
<dbReference type="GO" id="GO:0006227">
    <property type="term" value="P:dUDP biosynthetic process"/>
    <property type="evidence" value="ECO:0007669"/>
    <property type="project" value="TreeGrafter"/>
</dbReference>
<dbReference type="InterPro" id="IPR027417">
    <property type="entry name" value="P-loop_NTPase"/>
</dbReference>
<dbReference type="OrthoDB" id="425602at2759"/>
<accession>A0A835XW65</accession>
<evidence type="ECO:0000313" key="10">
    <source>
        <dbReference type="EMBL" id="KAG2487940.1"/>
    </source>
</evidence>
<evidence type="ECO:0000313" key="11">
    <source>
        <dbReference type="Proteomes" id="UP000612055"/>
    </source>
</evidence>
<keyword evidence="8" id="KW-0067">ATP-binding</keyword>
<dbReference type="GO" id="GO:0005634">
    <property type="term" value="C:nucleus"/>
    <property type="evidence" value="ECO:0007669"/>
    <property type="project" value="TreeGrafter"/>
</dbReference>
<dbReference type="GO" id="GO:0005524">
    <property type="term" value="F:ATP binding"/>
    <property type="evidence" value="ECO:0007669"/>
    <property type="project" value="UniProtKB-KW"/>
</dbReference>
<evidence type="ECO:0000256" key="8">
    <source>
        <dbReference type="ARBA" id="ARBA00022840"/>
    </source>
</evidence>
<keyword evidence="6" id="KW-0547">Nucleotide-binding</keyword>
<organism evidence="10 11">
    <name type="scientific">Edaphochlamys debaryana</name>
    <dbReference type="NCBI Taxonomy" id="47281"/>
    <lineage>
        <taxon>Eukaryota</taxon>
        <taxon>Viridiplantae</taxon>
        <taxon>Chlorophyta</taxon>
        <taxon>core chlorophytes</taxon>
        <taxon>Chlorophyceae</taxon>
        <taxon>CS clade</taxon>
        <taxon>Chlamydomonadales</taxon>
        <taxon>Chlamydomonadales incertae sedis</taxon>
        <taxon>Edaphochlamys</taxon>
    </lineage>
</organism>
<comment type="similarity">
    <text evidence="2">Belongs to the thymidylate kinase family.</text>
</comment>
<dbReference type="Pfam" id="PF02223">
    <property type="entry name" value="Thymidylate_kin"/>
    <property type="match status" value="1"/>
</dbReference>
<dbReference type="EMBL" id="JAEHOE010000090">
    <property type="protein sequence ID" value="KAG2487940.1"/>
    <property type="molecule type" value="Genomic_DNA"/>
</dbReference>
<name>A0A835XW65_9CHLO</name>
<dbReference type="GO" id="GO:0005739">
    <property type="term" value="C:mitochondrion"/>
    <property type="evidence" value="ECO:0007669"/>
    <property type="project" value="TreeGrafter"/>
</dbReference>
<evidence type="ECO:0000256" key="6">
    <source>
        <dbReference type="ARBA" id="ARBA00022741"/>
    </source>
</evidence>
<evidence type="ECO:0000256" key="3">
    <source>
        <dbReference type="ARBA" id="ARBA00012980"/>
    </source>
</evidence>
<dbReference type="EC" id="2.7.4.9" evidence="3"/>
<dbReference type="SUPFAM" id="SSF52540">
    <property type="entry name" value="P-loop containing nucleoside triphosphate hydrolases"/>
    <property type="match status" value="1"/>
</dbReference>
<dbReference type="GO" id="GO:0006233">
    <property type="term" value="P:dTDP biosynthetic process"/>
    <property type="evidence" value="ECO:0007669"/>
    <property type="project" value="InterPro"/>
</dbReference>
<dbReference type="InterPro" id="IPR039430">
    <property type="entry name" value="Thymidylate_kin-like_dom"/>
</dbReference>
<keyword evidence="7" id="KW-0418">Kinase</keyword>
<dbReference type="GO" id="GO:0006235">
    <property type="term" value="P:dTTP biosynthetic process"/>
    <property type="evidence" value="ECO:0007669"/>
    <property type="project" value="TreeGrafter"/>
</dbReference>
<evidence type="ECO:0000256" key="5">
    <source>
        <dbReference type="ARBA" id="ARBA00022727"/>
    </source>
</evidence>
<dbReference type="GO" id="GO:0004550">
    <property type="term" value="F:nucleoside diphosphate kinase activity"/>
    <property type="evidence" value="ECO:0007669"/>
    <property type="project" value="TreeGrafter"/>
</dbReference>
<gene>
    <name evidence="10" type="ORF">HYH03_013519</name>
</gene>
<dbReference type="AlphaFoldDB" id="A0A835XW65"/>
<proteinExistence type="inferred from homology"/>